<organism evidence="1 2">
    <name type="scientific">Caerostris darwini</name>
    <dbReference type="NCBI Taxonomy" id="1538125"/>
    <lineage>
        <taxon>Eukaryota</taxon>
        <taxon>Metazoa</taxon>
        <taxon>Ecdysozoa</taxon>
        <taxon>Arthropoda</taxon>
        <taxon>Chelicerata</taxon>
        <taxon>Arachnida</taxon>
        <taxon>Araneae</taxon>
        <taxon>Araneomorphae</taxon>
        <taxon>Entelegynae</taxon>
        <taxon>Araneoidea</taxon>
        <taxon>Araneidae</taxon>
        <taxon>Caerostris</taxon>
    </lineage>
</organism>
<reference evidence="1 2" key="1">
    <citation type="submission" date="2021-06" db="EMBL/GenBank/DDBJ databases">
        <title>Caerostris darwini draft genome.</title>
        <authorList>
            <person name="Kono N."/>
            <person name="Arakawa K."/>
        </authorList>
    </citation>
    <scope>NUCLEOTIDE SEQUENCE [LARGE SCALE GENOMIC DNA]</scope>
</reference>
<dbReference type="AlphaFoldDB" id="A0AAV4MRA8"/>
<accession>A0AAV4MRA8</accession>
<comment type="caution">
    <text evidence="1">The sequence shown here is derived from an EMBL/GenBank/DDBJ whole genome shotgun (WGS) entry which is preliminary data.</text>
</comment>
<proteinExistence type="predicted"/>
<evidence type="ECO:0000313" key="1">
    <source>
        <dbReference type="EMBL" id="GIX74358.1"/>
    </source>
</evidence>
<sequence>MNYNETNYHPETFHQMCSYMGKKGSVFLCSIKIRKKRYFTTPIYIPFEGYYSGWLERFKTGDCSSENISAVMNHELRHKQDLLVFCAFSKQLFSRYLVSSIDWG</sequence>
<protein>
    <submittedName>
        <fullName evidence="1">Uncharacterized protein</fullName>
    </submittedName>
</protein>
<dbReference type="Proteomes" id="UP001054837">
    <property type="component" value="Unassembled WGS sequence"/>
</dbReference>
<keyword evidence="2" id="KW-1185">Reference proteome</keyword>
<gene>
    <name evidence="1" type="ORF">CDAR_494061</name>
</gene>
<name>A0AAV4MRA8_9ARAC</name>
<evidence type="ECO:0000313" key="2">
    <source>
        <dbReference type="Proteomes" id="UP001054837"/>
    </source>
</evidence>
<dbReference type="EMBL" id="BPLQ01000742">
    <property type="protein sequence ID" value="GIX74358.1"/>
    <property type="molecule type" value="Genomic_DNA"/>
</dbReference>